<feature type="compositionally biased region" description="Basic residues" evidence="9">
    <location>
        <begin position="18"/>
        <end position="31"/>
    </location>
</feature>
<dbReference type="AlphaFoldDB" id="A0AAN7BJ09"/>
<evidence type="ECO:0000256" key="9">
    <source>
        <dbReference type="SAM" id="MobiDB-lite"/>
    </source>
</evidence>
<gene>
    <name evidence="10" type="ORF">QBC38DRAFT_26484</name>
</gene>
<organism evidence="10 11">
    <name type="scientific">Podospora fimiseda</name>
    <dbReference type="NCBI Taxonomy" id="252190"/>
    <lineage>
        <taxon>Eukaryota</taxon>
        <taxon>Fungi</taxon>
        <taxon>Dikarya</taxon>
        <taxon>Ascomycota</taxon>
        <taxon>Pezizomycotina</taxon>
        <taxon>Sordariomycetes</taxon>
        <taxon>Sordariomycetidae</taxon>
        <taxon>Sordariales</taxon>
        <taxon>Podosporaceae</taxon>
        <taxon>Podospora</taxon>
    </lineage>
</organism>
<dbReference type="PANTHER" id="PTHR33911:SF1">
    <property type="entry name" value="RRNA-PROCESSING PROTEIN EFG1"/>
    <property type="match status" value="1"/>
</dbReference>
<comment type="caution">
    <text evidence="10">The sequence shown here is derived from an EMBL/GenBank/DDBJ whole genome shotgun (WGS) entry which is preliminary data.</text>
</comment>
<reference evidence="10" key="1">
    <citation type="journal article" date="2023" name="Mol. Phylogenet. Evol.">
        <title>Genome-scale phylogeny and comparative genomics of the fungal order Sordariales.</title>
        <authorList>
            <person name="Hensen N."/>
            <person name="Bonometti L."/>
            <person name="Westerberg I."/>
            <person name="Brannstrom I.O."/>
            <person name="Guillou S."/>
            <person name="Cros-Aarteil S."/>
            <person name="Calhoun S."/>
            <person name="Haridas S."/>
            <person name="Kuo A."/>
            <person name="Mondo S."/>
            <person name="Pangilinan J."/>
            <person name="Riley R."/>
            <person name="LaButti K."/>
            <person name="Andreopoulos B."/>
            <person name="Lipzen A."/>
            <person name="Chen C."/>
            <person name="Yan M."/>
            <person name="Daum C."/>
            <person name="Ng V."/>
            <person name="Clum A."/>
            <person name="Steindorff A."/>
            <person name="Ohm R.A."/>
            <person name="Martin F."/>
            <person name="Silar P."/>
            <person name="Natvig D.O."/>
            <person name="Lalanne C."/>
            <person name="Gautier V."/>
            <person name="Ament-Velasquez S.L."/>
            <person name="Kruys A."/>
            <person name="Hutchinson M.I."/>
            <person name="Powell A.J."/>
            <person name="Barry K."/>
            <person name="Miller A.N."/>
            <person name="Grigoriev I.V."/>
            <person name="Debuchy R."/>
            <person name="Gladieux P."/>
            <person name="Hiltunen Thoren M."/>
            <person name="Johannesson H."/>
        </authorList>
    </citation>
    <scope>NUCLEOTIDE SEQUENCE</scope>
    <source>
        <strain evidence="10">CBS 990.96</strain>
    </source>
</reference>
<feature type="region of interest" description="Disordered" evidence="9">
    <location>
        <begin position="1"/>
        <end position="35"/>
    </location>
</feature>
<keyword evidence="8" id="KW-0539">Nucleus</keyword>
<evidence type="ECO:0000256" key="4">
    <source>
        <dbReference type="ARBA" id="ARBA00018689"/>
    </source>
</evidence>
<feature type="region of interest" description="Disordered" evidence="9">
    <location>
        <begin position="199"/>
        <end position="244"/>
    </location>
</feature>
<dbReference type="InterPro" id="IPR019310">
    <property type="entry name" value="Efg1"/>
</dbReference>
<accession>A0AAN7BJ09</accession>
<evidence type="ECO:0000256" key="7">
    <source>
        <dbReference type="ARBA" id="ARBA00023054"/>
    </source>
</evidence>
<evidence type="ECO:0000313" key="11">
    <source>
        <dbReference type="Proteomes" id="UP001301958"/>
    </source>
</evidence>
<feature type="compositionally biased region" description="Acidic residues" evidence="9">
    <location>
        <begin position="234"/>
        <end position="244"/>
    </location>
</feature>
<comment type="function">
    <text evidence="1">Involved in rRNA processing.</text>
</comment>
<name>A0AAN7BJ09_9PEZI</name>
<dbReference type="InterPro" id="IPR050786">
    <property type="entry name" value="EFG1_rRNA-proc"/>
</dbReference>
<keyword evidence="11" id="KW-1185">Reference proteome</keyword>
<dbReference type="GO" id="GO:0005730">
    <property type="term" value="C:nucleolus"/>
    <property type="evidence" value="ECO:0007669"/>
    <property type="project" value="UniProtKB-SubCell"/>
</dbReference>
<dbReference type="EMBL" id="MU865402">
    <property type="protein sequence ID" value="KAK4224159.1"/>
    <property type="molecule type" value="Genomic_DNA"/>
</dbReference>
<proteinExistence type="inferred from homology"/>
<evidence type="ECO:0000256" key="2">
    <source>
        <dbReference type="ARBA" id="ARBA00004604"/>
    </source>
</evidence>
<keyword evidence="7" id="KW-0175">Coiled coil</keyword>
<evidence type="ECO:0000256" key="5">
    <source>
        <dbReference type="ARBA" id="ARBA00019827"/>
    </source>
</evidence>
<dbReference type="GO" id="GO:0000462">
    <property type="term" value="P:maturation of SSU-rRNA from tricistronic rRNA transcript (SSU-rRNA, 5.8S rRNA, LSU-rRNA)"/>
    <property type="evidence" value="ECO:0007669"/>
    <property type="project" value="TreeGrafter"/>
</dbReference>
<dbReference type="Proteomes" id="UP001301958">
    <property type="component" value="Unassembled WGS sequence"/>
</dbReference>
<evidence type="ECO:0000256" key="8">
    <source>
        <dbReference type="ARBA" id="ARBA00023242"/>
    </source>
</evidence>
<dbReference type="Pfam" id="PF10153">
    <property type="entry name" value="Efg1"/>
    <property type="match status" value="1"/>
</dbReference>
<feature type="compositionally biased region" description="Basic residues" evidence="9">
    <location>
        <begin position="217"/>
        <end position="228"/>
    </location>
</feature>
<evidence type="ECO:0000256" key="1">
    <source>
        <dbReference type="ARBA" id="ARBA00002773"/>
    </source>
</evidence>
<comment type="similarity">
    <text evidence="3">Belongs to the EFG1 family.</text>
</comment>
<evidence type="ECO:0000256" key="6">
    <source>
        <dbReference type="ARBA" id="ARBA00022552"/>
    </source>
</evidence>
<comment type="subcellular location">
    <subcellularLocation>
        <location evidence="2">Nucleus</location>
        <location evidence="2">Nucleolus</location>
    </subcellularLocation>
</comment>
<evidence type="ECO:0000256" key="3">
    <source>
        <dbReference type="ARBA" id="ARBA00006916"/>
    </source>
</evidence>
<reference evidence="10" key="2">
    <citation type="submission" date="2023-05" db="EMBL/GenBank/DDBJ databases">
        <authorList>
            <consortium name="Lawrence Berkeley National Laboratory"/>
            <person name="Steindorff A."/>
            <person name="Hensen N."/>
            <person name="Bonometti L."/>
            <person name="Westerberg I."/>
            <person name="Brannstrom I.O."/>
            <person name="Guillou S."/>
            <person name="Cros-Aarteil S."/>
            <person name="Calhoun S."/>
            <person name="Haridas S."/>
            <person name="Kuo A."/>
            <person name="Mondo S."/>
            <person name="Pangilinan J."/>
            <person name="Riley R."/>
            <person name="Labutti K."/>
            <person name="Andreopoulos B."/>
            <person name="Lipzen A."/>
            <person name="Chen C."/>
            <person name="Yanf M."/>
            <person name="Daum C."/>
            <person name="Ng V."/>
            <person name="Clum A."/>
            <person name="Ohm R."/>
            <person name="Martin F."/>
            <person name="Silar P."/>
            <person name="Natvig D."/>
            <person name="Lalanne C."/>
            <person name="Gautier V."/>
            <person name="Ament-Velasquez S.L."/>
            <person name="Kruys A."/>
            <person name="Hutchinson M.I."/>
            <person name="Powell A.J."/>
            <person name="Barry K."/>
            <person name="Miller A.N."/>
            <person name="Grigoriev I.V."/>
            <person name="Debuchy R."/>
            <person name="Gladieux P."/>
            <person name="Thoren M.H."/>
            <person name="Johannesson H."/>
        </authorList>
    </citation>
    <scope>NUCLEOTIDE SEQUENCE</scope>
    <source>
        <strain evidence="10">CBS 990.96</strain>
    </source>
</reference>
<protein>
    <recommendedName>
        <fullName evidence="4">rRNA-processing protein EFG1</fullName>
    </recommendedName>
    <alternativeName>
        <fullName evidence="5">rRNA-processing protein efg1</fullName>
    </alternativeName>
</protein>
<dbReference type="PANTHER" id="PTHR33911">
    <property type="entry name" value="RRNA-PROCESSING PROTEIN EFG1"/>
    <property type="match status" value="1"/>
</dbReference>
<evidence type="ECO:0000313" key="10">
    <source>
        <dbReference type="EMBL" id="KAK4224159.1"/>
    </source>
</evidence>
<dbReference type="GO" id="GO:0030688">
    <property type="term" value="C:preribosome, small subunit precursor"/>
    <property type="evidence" value="ECO:0007669"/>
    <property type="project" value="TreeGrafter"/>
</dbReference>
<feature type="compositionally biased region" description="Basic and acidic residues" evidence="9">
    <location>
        <begin position="1"/>
        <end position="17"/>
    </location>
</feature>
<keyword evidence="6" id="KW-0698">rRNA processing</keyword>
<sequence length="244" mass="27992">MGTKRSRADVQNNDHVHPDRKKARTHKHKPKKPIDIDSLSAIKKRARAIERLLSRDTSNIPANKQNELERELAAHKQRIEDAENKKFRSHMIGKYHMVRFFERKKAIRVAKKIEKKLAQATDPDEISQLKIDLHKAQVDIDYCIYYPFLEPYQSLYAKPAAGEKDDETEETKDAAAKYLNVERPPMWALIEKTREEGKEALLALQNRQPEGDESASGKKKSKSGKVKGKRDANGDDSDGGFFEE</sequence>